<organism evidence="5 6">
    <name type="scientific">Neptunitalea lumnitzerae</name>
    <dbReference type="NCBI Taxonomy" id="2965509"/>
    <lineage>
        <taxon>Bacteria</taxon>
        <taxon>Pseudomonadati</taxon>
        <taxon>Bacteroidota</taxon>
        <taxon>Flavobacteriia</taxon>
        <taxon>Flavobacteriales</taxon>
        <taxon>Flavobacteriaceae</taxon>
        <taxon>Neptunitalea</taxon>
    </lineage>
</organism>
<dbReference type="InterPro" id="IPR027417">
    <property type="entry name" value="P-loop_NTPase"/>
</dbReference>
<feature type="domain" description="ABC transporter" evidence="4">
    <location>
        <begin position="11"/>
        <end position="249"/>
    </location>
</feature>
<dbReference type="PROSITE" id="PS50893">
    <property type="entry name" value="ABC_TRANSPORTER_2"/>
    <property type="match status" value="1"/>
</dbReference>
<evidence type="ECO:0000313" key="5">
    <source>
        <dbReference type="EMBL" id="GLB50047.1"/>
    </source>
</evidence>
<keyword evidence="6" id="KW-1185">Reference proteome</keyword>
<dbReference type="RefSeq" id="WP_281765662.1">
    <property type="nucleotide sequence ID" value="NZ_BRVO01000002.1"/>
</dbReference>
<proteinExistence type="predicted"/>
<evidence type="ECO:0000259" key="4">
    <source>
        <dbReference type="PROSITE" id="PS50893"/>
    </source>
</evidence>
<keyword evidence="1" id="KW-0813">Transport</keyword>
<dbReference type="InterPro" id="IPR050153">
    <property type="entry name" value="Metal_Ion_Import_ABC"/>
</dbReference>
<evidence type="ECO:0000313" key="6">
    <source>
        <dbReference type="Proteomes" id="UP001143543"/>
    </source>
</evidence>
<dbReference type="CDD" id="cd03214">
    <property type="entry name" value="ABC_Iron-Siderophores_B12_Hemin"/>
    <property type="match status" value="1"/>
</dbReference>
<reference evidence="5" key="1">
    <citation type="submission" date="2022-07" db="EMBL/GenBank/DDBJ databases">
        <title>Taxonomy of Novel Oxalotrophic and Methylotrophic Bacteria.</title>
        <authorList>
            <person name="Sahin N."/>
            <person name="Tani A."/>
        </authorList>
    </citation>
    <scope>NUCLEOTIDE SEQUENCE</scope>
    <source>
        <strain evidence="5">Y10</strain>
    </source>
</reference>
<comment type="caution">
    <text evidence="5">The sequence shown here is derived from an EMBL/GenBank/DDBJ whole genome shotgun (WGS) entry which is preliminary data.</text>
</comment>
<dbReference type="PANTHER" id="PTHR42734:SF21">
    <property type="entry name" value="IRON ABC TRANSPORTER, ATP-BINDING PROTEIN"/>
    <property type="match status" value="1"/>
</dbReference>
<accession>A0ABQ5ML18</accession>
<dbReference type="SUPFAM" id="SSF52540">
    <property type="entry name" value="P-loop containing nucleoside triphosphate hydrolases"/>
    <property type="match status" value="1"/>
</dbReference>
<dbReference type="Pfam" id="PF00005">
    <property type="entry name" value="ABC_tran"/>
    <property type="match status" value="1"/>
</dbReference>
<dbReference type="GO" id="GO:0005524">
    <property type="term" value="F:ATP binding"/>
    <property type="evidence" value="ECO:0007669"/>
    <property type="project" value="UniProtKB-KW"/>
</dbReference>
<evidence type="ECO:0000256" key="2">
    <source>
        <dbReference type="ARBA" id="ARBA00022741"/>
    </source>
</evidence>
<dbReference type="InterPro" id="IPR003439">
    <property type="entry name" value="ABC_transporter-like_ATP-bd"/>
</dbReference>
<dbReference type="InterPro" id="IPR003593">
    <property type="entry name" value="AAA+_ATPase"/>
</dbReference>
<evidence type="ECO:0000256" key="1">
    <source>
        <dbReference type="ARBA" id="ARBA00022448"/>
    </source>
</evidence>
<protein>
    <submittedName>
        <fullName evidence="5">ABC transporter ATP-binding protein</fullName>
    </submittedName>
</protein>
<keyword evidence="3 5" id="KW-0067">ATP-binding</keyword>
<name>A0ABQ5ML18_9FLAO</name>
<dbReference type="Gene3D" id="3.40.50.300">
    <property type="entry name" value="P-loop containing nucleotide triphosphate hydrolases"/>
    <property type="match status" value="1"/>
</dbReference>
<dbReference type="SMART" id="SM00382">
    <property type="entry name" value="AAA"/>
    <property type="match status" value="1"/>
</dbReference>
<dbReference type="Proteomes" id="UP001143543">
    <property type="component" value="Unassembled WGS sequence"/>
</dbReference>
<dbReference type="PANTHER" id="PTHR42734">
    <property type="entry name" value="METAL TRANSPORT SYSTEM ATP-BINDING PROTEIN TM_0124-RELATED"/>
    <property type="match status" value="1"/>
</dbReference>
<sequence length="263" mass="29034">MSTTTTYTLEANALSIGYTHKNEITTIAENLSFQLQKGELIGLVGANGMGKSTLLKTLCGMIPSLGGVVTFNGKQLKNYTEQNLAKELSIVLTGAIPPSNLTVSEIIALGRQPYTNWIGSLSKQDKAKVIEVIDLLKLSSLKHKKSYELSDGQLQKVLLGRALAQDTSVIVLDEPTTHLDIYHKAYILKLLKEVAHTTQKTILFSTHEIDLAIQLCDQMMILTKDNFTVDQPCNLISKGSFNDLFPKDLIHFDQTTGSFRVHK</sequence>
<evidence type="ECO:0000256" key="3">
    <source>
        <dbReference type="ARBA" id="ARBA00022840"/>
    </source>
</evidence>
<dbReference type="EMBL" id="BRVO01000002">
    <property type="protein sequence ID" value="GLB50047.1"/>
    <property type="molecule type" value="Genomic_DNA"/>
</dbReference>
<keyword evidence="2" id="KW-0547">Nucleotide-binding</keyword>
<gene>
    <name evidence="5" type="ORF">Y10_24150</name>
</gene>